<sequence length="122" mass="13392">MPPPMEVRRSDGSRGVEVRVIKQQEVGVCGEYVHDGRPTRVALVKPYHHEDVRSRGRYGQEAMRMEEVGSGAVVVGEGVRAGREGGEVVEEGEEVLPDYPFQVVVGVGKGGLLLRWLSGPRR</sequence>
<organism evidence="1 2">
    <name type="scientific">Ensete ventricosum</name>
    <name type="common">Abyssinian banana</name>
    <name type="synonym">Musa ensete</name>
    <dbReference type="NCBI Taxonomy" id="4639"/>
    <lineage>
        <taxon>Eukaryota</taxon>
        <taxon>Viridiplantae</taxon>
        <taxon>Streptophyta</taxon>
        <taxon>Embryophyta</taxon>
        <taxon>Tracheophyta</taxon>
        <taxon>Spermatophyta</taxon>
        <taxon>Magnoliopsida</taxon>
        <taxon>Liliopsida</taxon>
        <taxon>Zingiberales</taxon>
        <taxon>Musaceae</taxon>
        <taxon>Ensete</taxon>
    </lineage>
</organism>
<evidence type="ECO:0000313" key="1">
    <source>
        <dbReference type="EMBL" id="KAJ8492553.1"/>
    </source>
</evidence>
<accession>A0AAV8R9D3</accession>
<dbReference type="AlphaFoldDB" id="A0AAV8R9D3"/>
<comment type="caution">
    <text evidence="1">The sequence shown here is derived from an EMBL/GenBank/DDBJ whole genome shotgun (WGS) entry which is preliminary data.</text>
</comment>
<dbReference type="EMBL" id="JAQQAF010000004">
    <property type="protein sequence ID" value="KAJ8492553.1"/>
    <property type="molecule type" value="Genomic_DNA"/>
</dbReference>
<dbReference type="Proteomes" id="UP001222027">
    <property type="component" value="Unassembled WGS sequence"/>
</dbReference>
<keyword evidence="2" id="KW-1185">Reference proteome</keyword>
<name>A0AAV8R9D3_ENSVE</name>
<proteinExistence type="predicted"/>
<reference evidence="1 2" key="1">
    <citation type="submission" date="2022-12" db="EMBL/GenBank/DDBJ databases">
        <title>Chromosome-scale assembly of the Ensete ventricosum genome.</title>
        <authorList>
            <person name="Dussert Y."/>
            <person name="Stocks J."/>
            <person name="Wendawek A."/>
            <person name="Woldeyes F."/>
            <person name="Nichols R.A."/>
            <person name="Borrell J.S."/>
        </authorList>
    </citation>
    <scope>NUCLEOTIDE SEQUENCE [LARGE SCALE GENOMIC DNA]</scope>
    <source>
        <strain evidence="2">cv. Maze</strain>
        <tissue evidence="1">Seeds</tissue>
    </source>
</reference>
<evidence type="ECO:0000313" key="2">
    <source>
        <dbReference type="Proteomes" id="UP001222027"/>
    </source>
</evidence>
<protein>
    <submittedName>
        <fullName evidence="1">Uncharacterized protein</fullName>
    </submittedName>
</protein>
<gene>
    <name evidence="1" type="ORF">OPV22_014274</name>
</gene>